<sequence>HDLAYSLGASLGVYRIEQPTDGYQIQDGSGTRYVR</sequence>
<feature type="non-terminal residue" evidence="1">
    <location>
        <position position="35"/>
    </location>
</feature>
<proteinExistence type="predicted"/>
<accession>F3CJM1</accession>
<reference evidence="1 2" key="1">
    <citation type="journal article" date="2011" name="PLoS Pathog.">
        <title>Dynamic evolution of pathogenicity revealed by sequencing and comparative genomics of 19 Pseudomonas syringae isolates.</title>
        <authorList>
            <person name="Baltrus D.A."/>
            <person name="Nishimura M.T."/>
            <person name="Romanchuk A."/>
            <person name="Chang J.H."/>
            <person name="Mukhtar M.S."/>
            <person name="Cherkis K."/>
            <person name="Roach J."/>
            <person name="Grant S.R."/>
            <person name="Jones C.D."/>
            <person name="Dangl J.L."/>
        </authorList>
    </citation>
    <scope>NUCLEOTIDE SEQUENCE [LARGE SCALE GENOMIC DNA]</scope>
    <source>
        <strain evidence="2">race 4</strain>
    </source>
</reference>
<comment type="caution">
    <text evidence="1">The sequence shown here is derived from an EMBL/GenBank/DDBJ whole genome shotgun (WGS) entry which is preliminary data.</text>
</comment>
<name>F3CJM1_PSESG</name>
<evidence type="ECO:0000313" key="1">
    <source>
        <dbReference type="EMBL" id="EGH19463.1"/>
    </source>
</evidence>
<organism evidence="1 2">
    <name type="scientific">Pseudomonas savastanoi pv. glycinea str. race 4</name>
    <dbReference type="NCBI Taxonomy" id="875330"/>
    <lineage>
        <taxon>Bacteria</taxon>
        <taxon>Pseudomonadati</taxon>
        <taxon>Pseudomonadota</taxon>
        <taxon>Gammaproteobacteria</taxon>
        <taxon>Pseudomonadales</taxon>
        <taxon>Pseudomonadaceae</taxon>
        <taxon>Pseudomonas</taxon>
    </lineage>
</organism>
<feature type="non-terminal residue" evidence="1">
    <location>
        <position position="1"/>
    </location>
</feature>
<dbReference type="EMBL" id="ADWY01004125">
    <property type="protein sequence ID" value="EGH19463.1"/>
    <property type="molecule type" value="Genomic_DNA"/>
</dbReference>
<protein>
    <submittedName>
        <fullName evidence="1">TonB-dependent siderophore receptor</fullName>
    </submittedName>
</protein>
<gene>
    <name evidence="1" type="ORF">Pgy4_41479</name>
</gene>
<dbReference type="Proteomes" id="UP000005466">
    <property type="component" value="Unassembled WGS sequence"/>
</dbReference>
<dbReference type="AlphaFoldDB" id="F3CJM1"/>
<keyword evidence="1" id="KW-0675">Receptor</keyword>
<evidence type="ECO:0000313" key="2">
    <source>
        <dbReference type="Proteomes" id="UP000005466"/>
    </source>
</evidence>